<dbReference type="SUPFAM" id="SSF51735">
    <property type="entry name" value="NAD(P)-binding Rossmann-fold domains"/>
    <property type="match status" value="1"/>
</dbReference>
<evidence type="ECO:0000256" key="2">
    <source>
        <dbReference type="ARBA" id="ARBA00023002"/>
    </source>
</evidence>
<keyword evidence="2" id="KW-0560">Oxidoreductase</keyword>
<dbReference type="SMART" id="SM00829">
    <property type="entry name" value="PKS_ER"/>
    <property type="match status" value="1"/>
</dbReference>
<dbReference type="Pfam" id="PF00107">
    <property type="entry name" value="ADH_zinc_N"/>
    <property type="match status" value="1"/>
</dbReference>
<proteinExistence type="inferred from homology"/>
<comment type="similarity">
    <text evidence="1">Belongs to the zinc-containing alcohol dehydrogenase family.</text>
</comment>
<dbReference type="InterPro" id="IPR020843">
    <property type="entry name" value="ER"/>
</dbReference>
<dbReference type="InterPro" id="IPR013154">
    <property type="entry name" value="ADH-like_N"/>
</dbReference>
<dbReference type="GO" id="GO:0016651">
    <property type="term" value="F:oxidoreductase activity, acting on NAD(P)H"/>
    <property type="evidence" value="ECO:0007669"/>
    <property type="project" value="InterPro"/>
</dbReference>
<accession>A0A507QYI7</accession>
<dbReference type="InterPro" id="IPR013149">
    <property type="entry name" value="ADH-like_C"/>
</dbReference>
<protein>
    <recommendedName>
        <fullName evidence="3">Enoyl reductase (ER) domain-containing protein</fullName>
    </recommendedName>
</protein>
<dbReference type="AlphaFoldDB" id="A0A507QYI7"/>
<dbReference type="SUPFAM" id="SSF50129">
    <property type="entry name" value="GroES-like"/>
    <property type="match status" value="1"/>
</dbReference>
<organism evidence="4 5">
    <name type="scientific">Monascus purpureus</name>
    <name type="common">Red mold</name>
    <name type="synonym">Monascus anka</name>
    <dbReference type="NCBI Taxonomy" id="5098"/>
    <lineage>
        <taxon>Eukaryota</taxon>
        <taxon>Fungi</taxon>
        <taxon>Dikarya</taxon>
        <taxon>Ascomycota</taxon>
        <taxon>Pezizomycotina</taxon>
        <taxon>Eurotiomycetes</taxon>
        <taxon>Eurotiomycetidae</taxon>
        <taxon>Eurotiales</taxon>
        <taxon>Aspergillaceae</taxon>
        <taxon>Monascus</taxon>
    </lineage>
</organism>
<sequence>MTIRSSASTMSSSNTAAWLTAAKVHPFEVKEAPLWKASENEILVKNHAVAINPVDGSLQSKAWWPMSYPAILGQDVAGVVHSVGPNVSRFKPGDRVVGHAVGMATKRNQDNAFQAYTILQSHMASQLPDHITFENAAKPTGSTLLVWGGASSVGSNAIQLAAAAGYGVVTTASAKNFEYVKKLGATEAFDYHSPNIVDELVHALKGKTIAGAMDCVGFSATTLTADVISKLEGRKFIASVKGFSGELPKDVTVKSVFATTLKDNHVGKAIYVDFLPNALAAGTFVPAPNPMVAGKGLENVQEAVDLQAKGVSARKVVVVL</sequence>
<reference evidence="4 5" key="1">
    <citation type="submission" date="2019-06" db="EMBL/GenBank/DDBJ databases">
        <title>Wine fermentation using esterase from Monascus purpureus.</title>
        <authorList>
            <person name="Geng C."/>
            <person name="Zhang Y."/>
        </authorList>
    </citation>
    <scope>NUCLEOTIDE SEQUENCE [LARGE SCALE GENOMIC DNA]</scope>
    <source>
        <strain evidence="4">HQ1</strain>
    </source>
</reference>
<dbReference type="Pfam" id="PF08240">
    <property type="entry name" value="ADH_N"/>
    <property type="match status" value="1"/>
</dbReference>
<dbReference type="InterPro" id="IPR011032">
    <property type="entry name" value="GroES-like_sf"/>
</dbReference>
<dbReference type="EMBL" id="VIFY01000050">
    <property type="protein sequence ID" value="TQB73112.1"/>
    <property type="molecule type" value="Genomic_DNA"/>
</dbReference>
<dbReference type="InterPro" id="IPR036291">
    <property type="entry name" value="NAD(P)-bd_dom_sf"/>
</dbReference>
<name>A0A507QYI7_MONPU</name>
<dbReference type="Proteomes" id="UP000319663">
    <property type="component" value="Unassembled WGS sequence"/>
</dbReference>
<gene>
    <name evidence="4" type="ORF">MPDQ_006197</name>
</gene>
<evidence type="ECO:0000259" key="3">
    <source>
        <dbReference type="SMART" id="SM00829"/>
    </source>
</evidence>
<dbReference type="InterPro" id="IPR047122">
    <property type="entry name" value="Trans-enoyl_RdTase-like"/>
</dbReference>
<comment type="caution">
    <text evidence="4">The sequence shown here is derived from an EMBL/GenBank/DDBJ whole genome shotgun (WGS) entry which is preliminary data.</text>
</comment>
<evidence type="ECO:0000313" key="5">
    <source>
        <dbReference type="Proteomes" id="UP000319663"/>
    </source>
</evidence>
<dbReference type="PANTHER" id="PTHR45348">
    <property type="entry name" value="HYPOTHETICAL OXIDOREDUCTASE (EUROFUNG)"/>
    <property type="match status" value="1"/>
</dbReference>
<feature type="domain" description="Enoyl reductase (ER)" evidence="3">
    <location>
        <begin position="22"/>
        <end position="318"/>
    </location>
</feature>
<evidence type="ECO:0000256" key="1">
    <source>
        <dbReference type="ARBA" id="ARBA00008072"/>
    </source>
</evidence>
<evidence type="ECO:0000313" key="4">
    <source>
        <dbReference type="EMBL" id="TQB73112.1"/>
    </source>
</evidence>
<dbReference type="Gene3D" id="3.90.180.10">
    <property type="entry name" value="Medium-chain alcohol dehydrogenases, catalytic domain"/>
    <property type="match status" value="1"/>
</dbReference>
<dbReference type="PANTHER" id="PTHR45348:SF2">
    <property type="entry name" value="ZINC-TYPE ALCOHOL DEHYDROGENASE-LIKE PROTEIN C2E1P3.01"/>
    <property type="match status" value="1"/>
</dbReference>
<dbReference type="CDD" id="cd08249">
    <property type="entry name" value="enoyl_reductase_like"/>
    <property type="match status" value="1"/>
</dbReference>
<dbReference type="STRING" id="5098.A0A507QYI7"/>
<keyword evidence="5" id="KW-1185">Reference proteome</keyword>
<dbReference type="Gene3D" id="3.40.50.720">
    <property type="entry name" value="NAD(P)-binding Rossmann-like Domain"/>
    <property type="match status" value="1"/>
</dbReference>